<dbReference type="Proteomes" id="UP001499974">
    <property type="component" value="Unassembled WGS sequence"/>
</dbReference>
<dbReference type="EMBL" id="BAABKM010000002">
    <property type="protein sequence ID" value="GAA4701862.1"/>
    <property type="molecule type" value="Genomic_DNA"/>
</dbReference>
<evidence type="ECO:0008006" key="4">
    <source>
        <dbReference type="Google" id="ProtNLM"/>
    </source>
</evidence>
<reference evidence="3" key="1">
    <citation type="journal article" date="2019" name="Int. J. Syst. Evol. Microbiol.">
        <title>The Global Catalogue of Microorganisms (GCM) 10K type strain sequencing project: providing services to taxonomists for standard genome sequencing and annotation.</title>
        <authorList>
            <consortium name="The Broad Institute Genomics Platform"/>
            <consortium name="The Broad Institute Genome Sequencing Center for Infectious Disease"/>
            <person name="Wu L."/>
            <person name="Ma J."/>
        </authorList>
    </citation>
    <scope>NUCLEOTIDE SEQUENCE [LARGE SCALE GENOMIC DNA]</scope>
    <source>
        <strain evidence="3">JCM 18531</strain>
    </source>
</reference>
<gene>
    <name evidence="2" type="ORF">GCM10023349_18770</name>
</gene>
<dbReference type="RefSeq" id="WP_345520986.1">
    <property type="nucleotide sequence ID" value="NZ_BAABKM010000002.1"/>
</dbReference>
<evidence type="ECO:0000313" key="2">
    <source>
        <dbReference type="EMBL" id="GAA4701862.1"/>
    </source>
</evidence>
<keyword evidence="3" id="KW-1185">Reference proteome</keyword>
<accession>A0ABP8X9T7</accession>
<comment type="caution">
    <text evidence="2">The sequence shown here is derived from an EMBL/GenBank/DDBJ whole genome shotgun (WGS) entry which is preliminary data.</text>
</comment>
<protein>
    <recommendedName>
        <fullName evidence="4">DUF4245 domain-containing protein</fullName>
    </recommendedName>
</protein>
<organism evidence="2 3">
    <name type="scientific">Nocardioides conyzicola</name>
    <dbReference type="NCBI Taxonomy" id="1651781"/>
    <lineage>
        <taxon>Bacteria</taxon>
        <taxon>Bacillati</taxon>
        <taxon>Actinomycetota</taxon>
        <taxon>Actinomycetes</taxon>
        <taxon>Propionibacteriales</taxon>
        <taxon>Nocardioidaceae</taxon>
        <taxon>Nocardioides</taxon>
    </lineage>
</organism>
<sequence length="190" mass="19430">MLTDDDLSRQLGGAFRDASGDLQYAGRVPAPRSAITTVGVPLASSAAVVAALAVVWASASGTDDAVPPTAGGPTASVAPTTPTAPRLVTEKVEVAGFTFSYRHAAGDGLADDLYGDMHVTVPADAKPVDAPEGVKAWVGVDPDSGDHAIYVDAPTRNGGEVFALLSPTWTEDQLVDLFHNGRPRPAPAVS</sequence>
<evidence type="ECO:0000256" key="1">
    <source>
        <dbReference type="SAM" id="MobiDB-lite"/>
    </source>
</evidence>
<proteinExistence type="predicted"/>
<feature type="compositionally biased region" description="Low complexity" evidence="1">
    <location>
        <begin position="67"/>
        <end position="81"/>
    </location>
</feature>
<feature type="region of interest" description="Disordered" evidence="1">
    <location>
        <begin position="62"/>
        <end position="81"/>
    </location>
</feature>
<name>A0ABP8X9T7_9ACTN</name>
<evidence type="ECO:0000313" key="3">
    <source>
        <dbReference type="Proteomes" id="UP001499974"/>
    </source>
</evidence>